<evidence type="ECO:0000313" key="3">
    <source>
        <dbReference type="Proteomes" id="UP000030108"/>
    </source>
</evidence>
<organism evidence="2 3">
    <name type="scientific">Rhizoctonia solani AG-3 Rhs1AP</name>
    <dbReference type="NCBI Taxonomy" id="1086054"/>
    <lineage>
        <taxon>Eukaryota</taxon>
        <taxon>Fungi</taxon>
        <taxon>Dikarya</taxon>
        <taxon>Basidiomycota</taxon>
        <taxon>Agaricomycotina</taxon>
        <taxon>Agaricomycetes</taxon>
        <taxon>Cantharellales</taxon>
        <taxon>Ceratobasidiaceae</taxon>
        <taxon>Rhizoctonia</taxon>
    </lineage>
</organism>
<gene>
    <name evidence="2" type="ORF">RSOL_032520</name>
</gene>
<evidence type="ECO:0000256" key="1">
    <source>
        <dbReference type="SAM" id="Coils"/>
    </source>
</evidence>
<protein>
    <recommendedName>
        <fullName evidence="4">RING-type domain-containing protein</fullName>
    </recommendedName>
</protein>
<keyword evidence="1" id="KW-0175">Coiled coil</keyword>
<evidence type="ECO:0008006" key="4">
    <source>
        <dbReference type="Google" id="ProtNLM"/>
    </source>
</evidence>
<name>X8IWX4_9AGAM</name>
<sequence length="126" mass="14420">MPIGEASVGDRLDHTYLTNCSHIICAICFDTVKLARLPCGACKAMIEHKKVIRVYFNSVNGPLSDQIRELHQRVENIKQENEEMRNTEVLLKNRLAELTRMVDEEADKLEKAIMDTDALNRKFDST</sequence>
<feature type="non-terminal residue" evidence="2">
    <location>
        <position position="126"/>
    </location>
</feature>
<dbReference type="AlphaFoldDB" id="X8IWX4"/>
<accession>X8IWX4</accession>
<comment type="caution">
    <text evidence="2">The sequence shown here is derived from an EMBL/GenBank/DDBJ whole genome shotgun (WGS) entry which is preliminary data.</text>
</comment>
<proteinExistence type="predicted"/>
<dbReference type="Proteomes" id="UP000030108">
    <property type="component" value="Unassembled WGS sequence"/>
</dbReference>
<dbReference type="EMBL" id="JATN01000322">
    <property type="protein sequence ID" value="EUC54172.1"/>
    <property type="molecule type" value="Genomic_DNA"/>
</dbReference>
<evidence type="ECO:0000313" key="2">
    <source>
        <dbReference type="EMBL" id="EUC54172.1"/>
    </source>
</evidence>
<feature type="coiled-coil region" evidence="1">
    <location>
        <begin position="67"/>
        <end position="115"/>
    </location>
</feature>
<reference evidence="3" key="1">
    <citation type="journal article" date="2014" name="Genome Announc.">
        <title>Draft genome sequence of the plant-pathogenic soil fungus Rhizoctonia solani anastomosis group 3 strain Rhs1AP.</title>
        <authorList>
            <person name="Cubeta M.A."/>
            <person name="Thomas E."/>
            <person name="Dean R.A."/>
            <person name="Jabaji S."/>
            <person name="Neate S.M."/>
            <person name="Tavantzis S."/>
            <person name="Toda T."/>
            <person name="Vilgalys R."/>
            <person name="Bharathan N."/>
            <person name="Fedorova-Abrams N."/>
            <person name="Pakala S.B."/>
            <person name="Pakala S.M."/>
            <person name="Zafar N."/>
            <person name="Joardar V."/>
            <person name="Losada L."/>
            <person name="Nierman W.C."/>
        </authorList>
    </citation>
    <scope>NUCLEOTIDE SEQUENCE [LARGE SCALE GENOMIC DNA]</scope>
    <source>
        <strain evidence="3">AG-3</strain>
    </source>
</reference>
<dbReference type="SUPFAM" id="SSF57850">
    <property type="entry name" value="RING/U-box"/>
    <property type="match status" value="1"/>
</dbReference>
<dbReference type="OrthoDB" id="3316043at2759"/>